<dbReference type="SMART" id="SM00052">
    <property type="entry name" value="EAL"/>
    <property type="match status" value="1"/>
</dbReference>
<organism evidence="5 6">
    <name type="scientific">Rugamonas apoptosis</name>
    <dbReference type="NCBI Taxonomy" id="2758570"/>
    <lineage>
        <taxon>Bacteria</taxon>
        <taxon>Pseudomonadati</taxon>
        <taxon>Pseudomonadota</taxon>
        <taxon>Betaproteobacteria</taxon>
        <taxon>Burkholderiales</taxon>
        <taxon>Oxalobacteraceae</taxon>
        <taxon>Telluria group</taxon>
        <taxon>Rugamonas</taxon>
    </lineage>
</organism>
<dbReference type="SUPFAM" id="SSF55785">
    <property type="entry name" value="PYP-like sensor domain (PAS domain)"/>
    <property type="match status" value="1"/>
</dbReference>
<dbReference type="SMART" id="SM00267">
    <property type="entry name" value="GGDEF"/>
    <property type="match status" value="1"/>
</dbReference>
<dbReference type="CDD" id="cd01949">
    <property type="entry name" value="GGDEF"/>
    <property type="match status" value="1"/>
</dbReference>
<dbReference type="SUPFAM" id="SSF141868">
    <property type="entry name" value="EAL domain-like"/>
    <property type="match status" value="1"/>
</dbReference>
<dbReference type="Proteomes" id="UP000573499">
    <property type="component" value="Unassembled WGS sequence"/>
</dbReference>
<comment type="caution">
    <text evidence="5">The sequence shown here is derived from an EMBL/GenBank/DDBJ whole genome shotgun (WGS) entry which is preliminary data.</text>
</comment>
<dbReference type="InterPro" id="IPR000160">
    <property type="entry name" value="GGDEF_dom"/>
</dbReference>
<proteinExistence type="predicted"/>
<gene>
    <name evidence="5" type="ORF">H3H39_13220</name>
</gene>
<dbReference type="InterPro" id="IPR052155">
    <property type="entry name" value="Biofilm_reg_signaling"/>
</dbReference>
<accession>A0A7W2IL29</accession>
<dbReference type="InterPro" id="IPR035965">
    <property type="entry name" value="PAS-like_dom_sf"/>
</dbReference>
<dbReference type="Gene3D" id="3.30.450.20">
    <property type="entry name" value="PAS domain"/>
    <property type="match status" value="1"/>
</dbReference>
<keyword evidence="6" id="KW-1185">Reference proteome</keyword>
<evidence type="ECO:0000256" key="1">
    <source>
        <dbReference type="SAM" id="Phobius"/>
    </source>
</evidence>
<name>A0A7W2IL29_9BURK</name>
<evidence type="ECO:0000313" key="5">
    <source>
        <dbReference type="EMBL" id="MBA5688006.1"/>
    </source>
</evidence>
<feature type="transmembrane region" description="Helical" evidence="1">
    <location>
        <begin position="67"/>
        <end position="85"/>
    </location>
</feature>
<dbReference type="Gene3D" id="3.30.70.270">
    <property type="match status" value="1"/>
</dbReference>
<dbReference type="NCBIfam" id="TIGR00229">
    <property type="entry name" value="sensory_box"/>
    <property type="match status" value="1"/>
</dbReference>
<evidence type="ECO:0000259" key="2">
    <source>
        <dbReference type="PROSITE" id="PS50112"/>
    </source>
</evidence>
<dbReference type="PANTHER" id="PTHR44757:SF2">
    <property type="entry name" value="BIOFILM ARCHITECTURE MAINTENANCE PROTEIN MBAA"/>
    <property type="match status" value="1"/>
</dbReference>
<dbReference type="InterPro" id="IPR035919">
    <property type="entry name" value="EAL_sf"/>
</dbReference>
<keyword evidence="1" id="KW-1133">Transmembrane helix</keyword>
<dbReference type="Pfam" id="PF00563">
    <property type="entry name" value="EAL"/>
    <property type="match status" value="1"/>
</dbReference>
<dbReference type="AlphaFoldDB" id="A0A7W2IL29"/>
<dbReference type="InterPro" id="IPR043128">
    <property type="entry name" value="Rev_trsase/Diguanyl_cyclase"/>
</dbReference>
<dbReference type="EMBL" id="JACEZU010000006">
    <property type="protein sequence ID" value="MBA5688006.1"/>
    <property type="molecule type" value="Genomic_DNA"/>
</dbReference>
<dbReference type="Pfam" id="PF13426">
    <property type="entry name" value="PAS_9"/>
    <property type="match status" value="1"/>
</dbReference>
<dbReference type="InterPro" id="IPR029787">
    <property type="entry name" value="Nucleotide_cyclase"/>
</dbReference>
<feature type="transmembrane region" description="Helical" evidence="1">
    <location>
        <begin position="39"/>
        <end position="60"/>
    </location>
</feature>
<keyword evidence="1" id="KW-0812">Transmembrane</keyword>
<feature type="domain" description="EAL" evidence="3">
    <location>
        <begin position="475"/>
        <end position="729"/>
    </location>
</feature>
<dbReference type="Pfam" id="PF00990">
    <property type="entry name" value="GGDEF"/>
    <property type="match status" value="1"/>
</dbReference>
<dbReference type="GO" id="GO:0003824">
    <property type="term" value="F:catalytic activity"/>
    <property type="evidence" value="ECO:0007669"/>
    <property type="project" value="UniProtKB-ARBA"/>
</dbReference>
<feature type="domain" description="PAS" evidence="2">
    <location>
        <begin position="172"/>
        <end position="209"/>
    </location>
</feature>
<dbReference type="CDD" id="cd01948">
    <property type="entry name" value="EAL"/>
    <property type="match status" value="1"/>
</dbReference>
<keyword evidence="1" id="KW-0472">Membrane</keyword>
<dbReference type="PROSITE" id="PS50887">
    <property type="entry name" value="GGDEF"/>
    <property type="match status" value="1"/>
</dbReference>
<dbReference type="FunFam" id="3.30.70.270:FF:000001">
    <property type="entry name" value="Diguanylate cyclase domain protein"/>
    <property type="match status" value="1"/>
</dbReference>
<feature type="transmembrane region" description="Helical" evidence="1">
    <location>
        <begin position="147"/>
        <end position="168"/>
    </location>
</feature>
<protein>
    <submittedName>
        <fullName evidence="5">EAL domain-containing protein</fullName>
    </submittedName>
</protein>
<dbReference type="SMART" id="SM00091">
    <property type="entry name" value="PAS"/>
    <property type="match status" value="1"/>
</dbReference>
<evidence type="ECO:0000259" key="4">
    <source>
        <dbReference type="PROSITE" id="PS50887"/>
    </source>
</evidence>
<dbReference type="InterPro" id="IPR000014">
    <property type="entry name" value="PAS"/>
</dbReference>
<evidence type="ECO:0000259" key="3">
    <source>
        <dbReference type="PROSITE" id="PS50883"/>
    </source>
</evidence>
<dbReference type="SUPFAM" id="SSF55073">
    <property type="entry name" value="Nucleotide cyclase"/>
    <property type="match status" value="1"/>
</dbReference>
<dbReference type="CDD" id="cd00130">
    <property type="entry name" value="PAS"/>
    <property type="match status" value="1"/>
</dbReference>
<dbReference type="InterPro" id="IPR001633">
    <property type="entry name" value="EAL_dom"/>
</dbReference>
<dbReference type="PROSITE" id="PS50112">
    <property type="entry name" value="PAS"/>
    <property type="match status" value="1"/>
</dbReference>
<feature type="transmembrane region" description="Helical" evidence="1">
    <location>
        <begin position="91"/>
        <end position="109"/>
    </location>
</feature>
<dbReference type="Gene3D" id="3.20.20.450">
    <property type="entry name" value="EAL domain"/>
    <property type="match status" value="1"/>
</dbReference>
<feature type="domain" description="GGDEF" evidence="4">
    <location>
        <begin position="330"/>
        <end position="466"/>
    </location>
</feature>
<dbReference type="PANTHER" id="PTHR44757">
    <property type="entry name" value="DIGUANYLATE CYCLASE DGCP"/>
    <property type="match status" value="1"/>
</dbReference>
<feature type="transmembrane region" description="Helical" evidence="1">
    <location>
        <begin position="7"/>
        <end position="27"/>
    </location>
</feature>
<evidence type="ECO:0000313" key="6">
    <source>
        <dbReference type="Proteomes" id="UP000573499"/>
    </source>
</evidence>
<dbReference type="NCBIfam" id="TIGR00254">
    <property type="entry name" value="GGDEF"/>
    <property type="match status" value="1"/>
</dbReference>
<reference evidence="5 6" key="1">
    <citation type="submission" date="2020-07" db="EMBL/GenBank/DDBJ databases">
        <title>Novel species isolated from subtropical streams in China.</title>
        <authorList>
            <person name="Lu H."/>
        </authorList>
    </citation>
    <scope>NUCLEOTIDE SEQUENCE [LARGE SCALE GENOMIC DNA]</scope>
    <source>
        <strain evidence="5 6">LX47W</strain>
    </source>
</reference>
<dbReference type="PROSITE" id="PS50883">
    <property type="entry name" value="EAL"/>
    <property type="match status" value="1"/>
</dbReference>
<sequence>MQRKERHALYWAMGQLSIMAAFALWFSGVPALEPLRRPLGAVLLTGGVAGYWAGTQFFLGGLRRGEGALPLLGFVLLAAALQLWWAADPTVVFPSGGVLLCLVMVWTGVRLGQGRHLHRYRLLGVVMVARGVFNLAGSLSIVPQAYLYWFVAGSAFKLLSLLGLIYAVQHEIKQRYASTIDSLSNGFLIRDKRGYVHVANERCASLLGYGSAADLIGRNVTDLLPGLTRQMADDYFAAFEAADARYPITQEAELTLHNGARLPVEMMASPYVERGRLYCLVQLLDISERKKKDALLYQAARIDPVTGLGNRYALAERLRQDIAQAGASGRACALLFIDLDKFKRVNDSFGHSAGDELLRKVAQRLEALLGPRDMLARFGGDEFIAALPDLAPQDCEARAQACAQTILAAIGPAFDVSHHTVAVTASIGLACYPRHGRDGDTLLRHADIAMYEAKKGGRGELRFFSDAMNAAAHDALVIDGALRHAIAAGEFRLEYQVIAEAGSGRLGKVEALLRWRSATLGTVPPDRFIPVAEDSGLIVELGSWVLEEACRQAALWRGGPLDGVRISINVSAWQLADPGFVALVEATLARHGLPGALLELELTERVLIDDGPNVRTVLERLRTLGVSVSLDDFGTGYSSLSYLTQFQLNTLKIDRAFVMDIEHSARSNSLVHAIIAMGHSLGLQLVAEGVETDGQARILARMGCHYLQGFHIARPAAPDQLLLFAARRPETASGAAHTIHST</sequence>